<dbReference type="OrthoDB" id="10550343at2759"/>
<accession>A0A3P7IU26</accession>
<dbReference type="EMBL" id="UYYB01097029">
    <property type="protein sequence ID" value="VDM76451.1"/>
    <property type="molecule type" value="Genomic_DNA"/>
</dbReference>
<organism evidence="1 2">
    <name type="scientific">Strongylus vulgaris</name>
    <name type="common">Blood worm</name>
    <dbReference type="NCBI Taxonomy" id="40348"/>
    <lineage>
        <taxon>Eukaryota</taxon>
        <taxon>Metazoa</taxon>
        <taxon>Ecdysozoa</taxon>
        <taxon>Nematoda</taxon>
        <taxon>Chromadorea</taxon>
        <taxon>Rhabditida</taxon>
        <taxon>Rhabditina</taxon>
        <taxon>Rhabditomorpha</taxon>
        <taxon>Strongyloidea</taxon>
        <taxon>Strongylidae</taxon>
        <taxon>Strongylus</taxon>
    </lineage>
</organism>
<keyword evidence="2" id="KW-1185">Reference proteome</keyword>
<gene>
    <name evidence="1" type="ORF">SVUK_LOCUS11449</name>
</gene>
<proteinExistence type="predicted"/>
<name>A0A3P7IU26_STRVU</name>
<evidence type="ECO:0000313" key="2">
    <source>
        <dbReference type="Proteomes" id="UP000270094"/>
    </source>
</evidence>
<protein>
    <submittedName>
        <fullName evidence="1">Uncharacterized protein</fullName>
    </submittedName>
</protein>
<dbReference type="AlphaFoldDB" id="A0A3P7IU26"/>
<reference evidence="1 2" key="1">
    <citation type="submission" date="2018-11" db="EMBL/GenBank/DDBJ databases">
        <authorList>
            <consortium name="Pathogen Informatics"/>
        </authorList>
    </citation>
    <scope>NUCLEOTIDE SEQUENCE [LARGE SCALE GENOMIC DNA]</scope>
</reference>
<sequence length="68" mass="8212">MRSMSRLRDPAEYFSKAKHRWSYNEKDRRVYTNSVMDLSRSKTSSREARTRWRCTDGPGEFAGKDYWI</sequence>
<dbReference type="Proteomes" id="UP000270094">
    <property type="component" value="Unassembled WGS sequence"/>
</dbReference>
<evidence type="ECO:0000313" key="1">
    <source>
        <dbReference type="EMBL" id="VDM76451.1"/>
    </source>
</evidence>